<reference evidence="1 2" key="1">
    <citation type="submission" date="2018-09" db="EMBL/GenBank/DDBJ databases">
        <title>Genome sequence and characterization of the bcs clusters for the production of nanocellulose from the low pH resistant strain Komagataeibacter medellinensis ID13488.</title>
        <authorList>
            <person name="Hernandez-Arriaga A.M."/>
            <person name="Del Cerro C."/>
            <person name="Urbina L."/>
            <person name="Eceiza A."/>
            <person name="Retegi A."/>
            <person name="Prieto M.A."/>
        </authorList>
    </citation>
    <scope>NUCLEOTIDE SEQUENCE [LARGE SCALE GENOMIC DNA]</scope>
    <source>
        <strain evidence="1 2">ID13488</strain>
        <plasmid evidence="1">pKM01</plasmid>
    </source>
</reference>
<organism evidence="1 2">
    <name type="scientific">Komagataeibacter medellinensis</name>
    <dbReference type="NCBI Taxonomy" id="1177712"/>
    <lineage>
        <taxon>Bacteria</taxon>
        <taxon>Pseudomonadati</taxon>
        <taxon>Pseudomonadota</taxon>
        <taxon>Alphaproteobacteria</taxon>
        <taxon>Acetobacterales</taxon>
        <taxon>Acetobacteraceae</taxon>
        <taxon>Komagataeibacter</taxon>
    </lineage>
</organism>
<keyword evidence="1" id="KW-0614">Plasmid</keyword>
<gene>
    <name evidence="1" type="ORF">D3W54_15970</name>
</gene>
<evidence type="ECO:0000313" key="1">
    <source>
        <dbReference type="EMBL" id="KAB8122205.1"/>
    </source>
</evidence>
<dbReference type="Proteomes" id="UP000427842">
    <property type="component" value="Unassembled WGS sequence"/>
</dbReference>
<evidence type="ECO:0000313" key="2">
    <source>
        <dbReference type="Proteomes" id="UP000427842"/>
    </source>
</evidence>
<keyword evidence="2" id="KW-1185">Reference proteome</keyword>
<proteinExistence type="predicted"/>
<comment type="caution">
    <text evidence="1">The sequence shown here is derived from an EMBL/GenBank/DDBJ whole genome shotgun (WGS) entry which is preliminary data.</text>
</comment>
<dbReference type="InterPro" id="IPR010877">
    <property type="entry name" value="Phage_Mu_Gp46"/>
</dbReference>
<sequence>MIQLQYDNTLQYCQWSIVQGWQLDIETEILVALGTDRVAESTWTKTTDKRGWWGNPNLGSRLWQLQEISTSDGAYEAKANSFVKEALQYLVDYKVVKSVDASSSFAGGRLTIAITVTKNDGSQQQYEYVWRAG</sequence>
<dbReference type="Pfam" id="PF07409">
    <property type="entry name" value="GP46"/>
    <property type="match status" value="1"/>
</dbReference>
<dbReference type="RefSeq" id="WP_153467060.1">
    <property type="nucleotide sequence ID" value="NZ_CM018730.1"/>
</dbReference>
<geneLocation type="plasmid" evidence="1">
    <name>pKM01</name>
</geneLocation>
<accession>A0ABQ6VSC2</accession>
<protein>
    <submittedName>
        <fullName evidence="1">Uncharacterized protein</fullName>
    </submittedName>
</protein>
<dbReference type="EMBL" id="QYAZ01000004">
    <property type="protein sequence ID" value="KAB8122205.1"/>
    <property type="molecule type" value="Genomic_DNA"/>
</dbReference>
<name>A0ABQ6VSC2_9PROT</name>